<name>A0ABW6F6F3_9ACTN</name>
<keyword evidence="3" id="KW-1185">Reference proteome</keyword>
<dbReference type="EMBL" id="JBHXKZ010000023">
    <property type="protein sequence ID" value="MFD4825848.1"/>
    <property type="molecule type" value="Genomic_DNA"/>
</dbReference>
<dbReference type="InterPro" id="IPR011990">
    <property type="entry name" value="TPR-like_helical_dom_sf"/>
</dbReference>
<dbReference type="GO" id="GO:0005524">
    <property type="term" value="F:ATP binding"/>
    <property type="evidence" value="ECO:0007669"/>
    <property type="project" value="UniProtKB-KW"/>
</dbReference>
<dbReference type="SUPFAM" id="SSF50494">
    <property type="entry name" value="Trypsin-like serine proteases"/>
    <property type="match status" value="1"/>
</dbReference>
<protein>
    <submittedName>
        <fullName evidence="2">ATP-binding protein</fullName>
    </submittedName>
</protein>
<evidence type="ECO:0000313" key="3">
    <source>
        <dbReference type="Proteomes" id="UP001598352"/>
    </source>
</evidence>
<dbReference type="InterPro" id="IPR027417">
    <property type="entry name" value="P-loop_NTPase"/>
</dbReference>
<proteinExistence type="predicted"/>
<dbReference type="Gene3D" id="3.40.50.300">
    <property type="entry name" value="P-loop containing nucleotide triphosphate hydrolases"/>
    <property type="match status" value="1"/>
</dbReference>
<dbReference type="RefSeq" id="WP_382775912.1">
    <property type="nucleotide sequence ID" value="NZ_JBHXKZ010000023.1"/>
</dbReference>
<reference evidence="2 3" key="1">
    <citation type="submission" date="2024-09" db="EMBL/GenBank/DDBJ databases">
        <title>The Natural Products Discovery Center: Release of the First 8490 Sequenced Strains for Exploring Actinobacteria Biosynthetic Diversity.</title>
        <authorList>
            <person name="Kalkreuter E."/>
            <person name="Kautsar S.A."/>
            <person name="Yang D."/>
            <person name="Bader C.D."/>
            <person name="Teijaro C.N."/>
            <person name="Fluegel L."/>
            <person name="Davis C.M."/>
            <person name="Simpson J.R."/>
            <person name="Lauterbach L."/>
            <person name="Steele A.D."/>
            <person name="Gui C."/>
            <person name="Meng S."/>
            <person name="Li G."/>
            <person name="Viehrig K."/>
            <person name="Ye F."/>
            <person name="Su P."/>
            <person name="Kiefer A.F."/>
            <person name="Nichols A."/>
            <person name="Cepeda A.J."/>
            <person name="Yan W."/>
            <person name="Fan B."/>
            <person name="Jiang Y."/>
            <person name="Adhikari A."/>
            <person name="Zheng C.-J."/>
            <person name="Schuster L."/>
            <person name="Cowan T.M."/>
            <person name="Smanski M.J."/>
            <person name="Chevrette M.G."/>
            <person name="De Carvalho L.P.S."/>
            <person name="Shen B."/>
        </authorList>
    </citation>
    <scope>NUCLEOTIDE SEQUENCE [LARGE SCALE GENOMIC DNA]</scope>
    <source>
        <strain evidence="2 3">NPDC058428</strain>
    </source>
</reference>
<dbReference type="SUPFAM" id="SSF48452">
    <property type="entry name" value="TPR-like"/>
    <property type="match status" value="2"/>
</dbReference>
<sequence>MDPLALVDIRAGTESVQQSYGSGYLLGPRLVLTARHVVFRKGRVLPRISVRIGSPGGAEKPLRRRARLCWPTVDASAGAQMTADPDTDQPESTGVGSVRSRREVEGLESEGGFDGALDVALLSLTEPVPFAGEVRWGRPIGTRRPAYEGLGFPLLAEDENGRREVEQLGGTLPPLATGPLNTVVLDQTTAPRSRRHGVRAWAGVSGTAVFCRDGAGRHLLVGVVVEDVGEFENRRLLAAPVWRFCTSLRFAELVEEHTGHPPVVEPVELAGSLDCRLTPLTARTPGSLLAGAAETVAFRGRLEELAALAAWRDGSDPAVSVVLVTGEGGAGKSRLAREFLRQSRESGWAVGLAEEARLVDDRPARRVPDEKEQETRARRLVERLGDCTAPALVATDYAEAHPVFADTLISGLADASRQLPRRVLLLARSEGVWWRNLAEELGSAARLLPLGSLSTGTAARRATYISSVTWLARGLQELPEPVEERRPPTGWPDIARRLATAPPALDDTAGNALTLQMTALLDLMQTAAGTGPVPDSTPEQRLAEHERGYLHRSAEARGLLADNALADATATDRARRRRQGLRALDRSLAAAILLGPCGAETTRQIGALADQRHSEDVADWLASLYPAPADQPLTLGQVQPDRLAEHLLGGILTETHGSRTTDATKTGGIPEKRVHADLLPSIAPLVRTLDAAQTALFALARTAVHEPFRMVLDQEIRRLIADHPDPFAAAAPLLATVPAHRAPLLDGLRDLAGRDPTALNIQAWRANDSLPEGPVSLAFFSASVAGVLSGLFADLAERDGDAYLPALALALNNEGIRLAEVGRHEEALAVSARALTHYRDIVDRGGMRVRPDLLTVVNNHAVRLAETGRLREALEVSDEGVRLSRELNRDGDAYLPELAGALNNHAVRLAENDRQEQAMEASEEALGYYRELVARSRNTYLPGLAMALNNHAVRLSENDHDEKALPPSEEALGYYRELVARSRNTYLPDLAMALNNHAVRLLENARPEEARPLSNQAVVLARELSESIPGAHLHDLAQSLIVSGYASVEAGDFRAAVAPLVEAKALLSQLPTPDRALDDMAIGFLRAALAAAPSGVGGEYRAVAGEEVPEWMRQSAEND</sequence>
<comment type="caution">
    <text evidence="2">The sequence shown here is derived from an EMBL/GenBank/DDBJ whole genome shotgun (WGS) entry which is preliminary data.</text>
</comment>
<evidence type="ECO:0000256" key="1">
    <source>
        <dbReference type="SAM" id="MobiDB-lite"/>
    </source>
</evidence>
<evidence type="ECO:0000313" key="2">
    <source>
        <dbReference type="EMBL" id="MFD4825848.1"/>
    </source>
</evidence>
<dbReference type="InterPro" id="IPR009003">
    <property type="entry name" value="Peptidase_S1_PA"/>
</dbReference>
<dbReference type="Proteomes" id="UP001598352">
    <property type="component" value="Unassembled WGS sequence"/>
</dbReference>
<keyword evidence="2" id="KW-0067">ATP-binding</keyword>
<feature type="region of interest" description="Disordered" evidence="1">
    <location>
        <begin position="76"/>
        <end position="110"/>
    </location>
</feature>
<dbReference type="Gene3D" id="1.25.40.10">
    <property type="entry name" value="Tetratricopeptide repeat domain"/>
    <property type="match status" value="2"/>
</dbReference>
<gene>
    <name evidence="2" type="ORF">ACFWOQ_25100</name>
</gene>
<accession>A0ABW6F6F3</accession>
<dbReference type="PANTHER" id="PTHR19959">
    <property type="entry name" value="KINESIN LIGHT CHAIN"/>
    <property type="match status" value="1"/>
</dbReference>
<dbReference type="PANTHER" id="PTHR19959:SF119">
    <property type="entry name" value="FUNGAL LIPASE-LIKE DOMAIN-CONTAINING PROTEIN"/>
    <property type="match status" value="1"/>
</dbReference>
<keyword evidence="2" id="KW-0547">Nucleotide-binding</keyword>
<organism evidence="2 3">
    <name type="scientific">Streptomyces rubiginosohelvolus</name>
    <dbReference type="NCBI Taxonomy" id="67362"/>
    <lineage>
        <taxon>Bacteria</taxon>
        <taxon>Bacillati</taxon>
        <taxon>Actinomycetota</taxon>
        <taxon>Actinomycetes</taxon>
        <taxon>Kitasatosporales</taxon>
        <taxon>Streptomycetaceae</taxon>
        <taxon>Streptomyces</taxon>
    </lineage>
</organism>